<evidence type="ECO:0000313" key="2">
    <source>
        <dbReference type="EMBL" id="ELY53810.1"/>
    </source>
</evidence>
<proteinExistence type="predicted"/>
<name>L9WWG5_9EURY</name>
<evidence type="ECO:0000313" key="3">
    <source>
        <dbReference type="Proteomes" id="UP000011602"/>
    </source>
</evidence>
<reference evidence="2 3" key="1">
    <citation type="journal article" date="2014" name="PLoS Genet.">
        <title>Phylogenetically driven sequencing of extremely halophilic archaea reveals strategies for static and dynamic osmo-response.</title>
        <authorList>
            <person name="Becker E.A."/>
            <person name="Seitzer P.M."/>
            <person name="Tritt A."/>
            <person name="Larsen D."/>
            <person name="Krusor M."/>
            <person name="Yao A.I."/>
            <person name="Wu D."/>
            <person name="Madern D."/>
            <person name="Eisen J.A."/>
            <person name="Darling A.E."/>
            <person name="Facciotti M.T."/>
        </authorList>
    </citation>
    <scope>NUCLEOTIDE SEQUENCE [LARGE SCALE GENOMIC DNA]</scope>
    <source>
        <strain evidence="2 3">JCM 12255</strain>
    </source>
</reference>
<gene>
    <name evidence="2" type="ORF">C493_13543</name>
</gene>
<dbReference type="EMBL" id="AOHZ01000062">
    <property type="protein sequence ID" value="ELY53810.1"/>
    <property type="molecule type" value="Genomic_DNA"/>
</dbReference>
<accession>L9WWG5</accession>
<dbReference type="Proteomes" id="UP000011602">
    <property type="component" value="Unassembled WGS sequence"/>
</dbReference>
<feature type="region of interest" description="Disordered" evidence="1">
    <location>
        <begin position="59"/>
        <end position="88"/>
    </location>
</feature>
<sequence>MAIDVRLRTIEETVALVDSSYRTRILNPTAVAVAIESMDEPISTVLETAPSAWGRWSVEDENADFRDGESPPKIGHGTDSPVDTIAVE</sequence>
<evidence type="ECO:0000256" key="1">
    <source>
        <dbReference type="SAM" id="MobiDB-lite"/>
    </source>
</evidence>
<comment type="caution">
    <text evidence="2">The sequence shown here is derived from an EMBL/GenBank/DDBJ whole genome shotgun (WGS) entry which is preliminary data.</text>
</comment>
<organism evidence="2 3">
    <name type="scientific">Natronolimnohabitans innermongolicus JCM 12255</name>
    <dbReference type="NCBI Taxonomy" id="1227499"/>
    <lineage>
        <taxon>Archaea</taxon>
        <taxon>Methanobacteriati</taxon>
        <taxon>Methanobacteriota</taxon>
        <taxon>Stenosarchaea group</taxon>
        <taxon>Halobacteria</taxon>
        <taxon>Halobacteriales</taxon>
        <taxon>Natrialbaceae</taxon>
        <taxon>Natronolimnohabitans</taxon>
    </lineage>
</organism>
<protein>
    <submittedName>
        <fullName evidence="2">Uncharacterized protein</fullName>
    </submittedName>
</protein>
<keyword evidence="3" id="KW-1185">Reference proteome</keyword>
<dbReference type="STRING" id="1227499.C493_13543"/>
<dbReference type="AlphaFoldDB" id="L9WWG5"/>